<protein>
    <submittedName>
        <fullName evidence="1">Uncharacterized protein</fullName>
    </submittedName>
</protein>
<proteinExistence type="predicted"/>
<sequence length="117" mass="13774">MWTHANLKTSSFREGLWLLYKYNNSSAHLKVKTGERNNNSLLQYRALQHDYSFNMRLAGLQLFSSIMKGKQQKSLTTMAISTTWCTMGNLSIYLWNEQADDNFFYISPCILTWNKFR</sequence>
<organism evidence="1">
    <name type="scientific">Anguilla anguilla</name>
    <name type="common">European freshwater eel</name>
    <name type="synonym">Muraena anguilla</name>
    <dbReference type="NCBI Taxonomy" id="7936"/>
    <lineage>
        <taxon>Eukaryota</taxon>
        <taxon>Metazoa</taxon>
        <taxon>Chordata</taxon>
        <taxon>Craniata</taxon>
        <taxon>Vertebrata</taxon>
        <taxon>Euteleostomi</taxon>
        <taxon>Actinopterygii</taxon>
        <taxon>Neopterygii</taxon>
        <taxon>Teleostei</taxon>
        <taxon>Anguilliformes</taxon>
        <taxon>Anguillidae</taxon>
        <taxon>Anguilla</taxon>
    </lineage>
</organism>
<reference evidence="1" key="1">
    <citation type="submission" date="2014-11" db="EMBL/GenBank/DDBJ databases">
        <authorList>
            <person name="Amaro Gonzalez C."/>
        </authorList>
    </citation>
    <scope>NUCLEOTIDE SEQUENCE</scope>
</reference>
<dbReference type="EMBL" id="GBXM01012505">
    <property type="protein sequence ID" value="JAH96072.1"/>
    <property type="molecule type" value="Transcribed_RNA"/>
</dbReference>
<reference evidence="1" key="2">
    <citation type="journal article" date="2015" name="Fish Shellfish Immunol.">
        <title>Early steps in the European eel (Anguilla anguilla)-Vibrio vulnificus interaction in the gills: Role of the RtxA13 toxin.</title>
        <authorList>
            <person name="Callol A."/>
            <person name="Pajuelo D."/>
            <person name="Ebbesson L."/>
            <person name="Teles M."/>
            <person name="MacKenzie S."/>
            <person name="Amaro C."/>
        </authorList>
    </citation>
    <scope>NUCLEOTIDE SEQUENCE</scope>
</reference>
<evidence type="ECO:0000313" key="1">
    <source>
        <dbReference type="EMBL" id="JAH96072.1"/>
    </source>
</evidence>
<name>A0A0E9X006_ANGAN</name>
<dbReference type="AlphaFoldDB" id="A0A0E9X006"/>
<accession>A0A0E9X006</accession>